<dbReference type="SMART" id="SM00393">
    <property type="entry name" value="R3H"/>
    <property type="match status" value="1"/>
</dbReference>
<evidence type="ECO:0000313" key="3">
    <source>
        <dbReference type="Proteomes" id="UP000033869"/>
    </source>
</evidence>
<dbReference type="PROSITE" id="PS51061">
    <property type="entry name" value="R3H"/>
    <property type="match status" value="1"/>
</dbReference>
<protein>
    <submittedName>
        <fullName evidence="2">Putative RNA-binding protein</fullName>
    </submittedName>
</protein>
<dbReference type="EMBL" id="LCBL01000006">
    <property type="protein sequence ID" value="KKS08650.1"/>
    <property type="molecule type" value="Genomic_DNA"/>
</dbReference>
<dbReference type="AlphaFoldDB" id="A0A0G0W6S2"/>
<organism evidence="2 3">
    <name type="scientific">candidate division CPR2 bacterium GW2011_GWC1_41_48</name>
    <dbReference type="NCBI Taxonomy" id="1618344"/>
    <lineage>
        <taxon>Bacteria</taxon>
        <taxon>Bacteria division CPR2</taxon>
    </lineage>
</organism>
<dbReference type="Gene3D" id="3.30.1370.50">
    <property type="entry name" value="R3H-like domain"/>
    <property type="match status" value="1"/>
</dbReference>
<dbReference type="Proteomes" id="UP000033869">
    <property type="component" value="Unassembled WGS sequence"/>
</dbReference>
<dbReference type="InterPro" id="IPR039247">
    <property type="entry name" value="KhpB"/>
</dbReference>
<gene>
    <name evidence="2" type="ORF">UU65_C0006G0020</name>
</gene>
<evidence type="ECO:0000259" key="1">
    <source>
        <dbReference type="PROSITE" id="PS51061"/>
    </source>
</evidence>
<sequence length="156" mass="17403">MSVTKAEIDQISEIVERLISLLGVDILMRVSANLEGVNINLTGKDSAMMIGYHGDNLSSFSYVLSLIVQRKLDKRISLNVDVDNYLAKKSFKIEKIVKEAIKNIKKTGNPEELRGLSAYERKIAHQIVSKEGLESESVGEGSERRLVIKKTKADKI</sequence>
<name>A0A0G0W6S2_UNCC2</name>
<dbReference type="Pfam" id="PF01424">
    <property type="entry name" value="R3H"/>
    <property type="match status" value="1"/>
</dbReference>
<proteinExistence type="predicted"/>
<dbReference type="PANTHER" id="PTHR35800">
    <property type="entry name" value="PROTEIN JAG"/>
    <property type="match status" value="1"/>
</dbReference>
<accession>A0A0G0W6S2</accession>
<evidence type="ECO:0000313" key="2">
    <source>
        <dbReference type="EMBL" id="KKS08650.1"/>
    </source>
</evidence>
<dbReference type="Gene3D" id="3.30.300.20">
    <property type="match status" value="1"/>
</dbReference>
<dbReference type="PANTHER" id="PTHR35800:SF1">
    <property type="entry name" value="RNA-BINDING PROTEIN KHPB"/>
    <property type="match status" value="1"/>
</dbReference>
<dbReference type="SUPFAM" id="SSF82708">
    <property type="entry name" value="R3H domain"/>
    <property type="match status" value="1"/>
</dbReference>
<reference evidence="2 3" key="1">
    <citation type="journal article" date="2015" name="Nature">
        <title>rRNA introns, odd ribosomes, and small enigmatic genomes across a large radiation of phyla.</title>
        <authorList>
            <person name="Brown C.T."/>
            <person name="Hug L.A."/>
            <person name="Thomas B.C."/>
            <person name="Sharon I."/>
            <person name="Castelle C.J."/>
            <person name="Singh A."/>
            <person name="Wilkins M.J."/>
            <person name="Williams K.H."/>
            <person name="Banfield J.F."/>
        </authorList>
    </citation>
    <scope>NUCLEOTIDE SEQUENCE [LARGE SCALE GENOMIC DNA]</scope>
</reference>
<dbReference type="GO" id="GO:0003723">
    <property type="term" value="F:RNA binding"/>
    <property type="evidence" value="ECO:0007669"/>
    <property type="project" value="InterPro"/>
</dbReference>
<feature type="domain" description="R3H" evidence="1">
    <location>
        <begin position="87"/>
        <end position="152"/>
    </location>
</feature>
<dbReference type="InterPro" id="IPR001374">
    <property type="entry name" value="R3H_dom"/>
</dbReference>
<comment type="caution">
    <text evidence="2">The sequence shown here is derived from an EMBL/GenBank/DDBJ whole genome shotgun (WGS) entry which is preliminary data.</text>
</comment>
<dbReference type="InterPro" id="IPR015946">
    <property type="entry name" value="KH_dom-like_a/b"/>
</dbReference>
<dbReference type="InterPro" id="IPR036867">
    <property type="entry name" value="R3H_dom_sf"/>
</dbReference>